<feature type="compositionally biased region" description="Low complexity" evidence="4">
    <location>
        <begin position="10"/>
        <end position="23"/>
    </location>
</feature>
<feature type="repeat" description="WD" evidence="3">
    <location>
        <begin position="1000"/>
        <end position="1034"/>
    </location>
</feature>
<dbReference type="InterPro" id="IPR001680">
    <property type="entry name" value="WD40_rpt"/>
</dbReference>
<evidence type="ECO:0000256" key="3">
    <source>
        <dbReference type="PROSITE-ProRule" id="PRU00221"/>
    </source>
</evidence>
<feature type="repeat" description="WD" evidence="3">
    <location>
        <begin position="1276"/>
        <end position="1305"/>
    </location>
</feature>
<dbReference type="SUPFAM" id="SSF50978">
    <property type="entry name" value="WD40 repeat-like"/>
    <property type="match status" value="1"/>
</dbReference>
<keyword evidence="2" id="KW-0677">Repeat</keyword>
<dbReference type="GO" id="GO:0007166">
    <property type="term" value="P:cell surface receptor signaling pathway"/>
    <property type="evidence" value="ECO:0007669"/>
    <property type="project" value="InterPro"/>
</dbReference>
<dbReference type="InterPro" id="IPR027417">
    <property type="entry name" value="P-loop_NTPase"/>
</dbReference>
<accession>A0AAD7TS05</accession>
<evidence type="ECO:0000256" key="1">
    <source>
        <dbReference type="ARBA" id="ARBA00022574"/>
    </source>
</evidence>
<feature type="region of interest" description="Disordered" evidence="4">
    <location>
        <begin position="1"/>
        <end position="37"/>
    </location>
</feature>
<evidence type="ECO:0000313" key="6">
    <source>
        <dbReference type="EMBL" id="KAJ8473589.1"/>
    </source>
</evidence>
<name>A0AAD7TS05_9APHY</name>
<feature type="repeat" description="WD" evidence="3">
    <location>
        <begin position="959"/>
        <end position="1000"/>
    </location>
</feature>
<dbReference type="CDD" id="cd21037">
    <property type="entry name" value="MLKL_NTD"/>
    <property type="match status" value="1"/>
</dbReference>
<dbReference type="Gene3D" id="1.20.930.20">
    <property type="entry name" value="Adaptor protein Cbl, N-terminal domain"/>
    <property type="match status" value="1"/>
</dbReference>
<dbReference type="PANTHER" id="PTHR19879">
    <property type="entry name" value="TRANSCRIPTION INITIATION FACTOR TFIID"/>
    <property type="match status" value="1"/>
</dbReference>
<sequence>MRHLRAKGRASPASSSSALSLSATGAQPTPDTRGSRGRKLMKTSLKYIIPALQITKGVSSACPQLQSAVEALLIVLEAYKKYSEATEAIGTLLSRIQSLNEILNKSQSADNCPPSLKDSLVTLASKLQEVAGDAEKVQAKGWIVRLVKASDYAERIESWVKRLDQYIHSFLLERTIAVELAVHQGFAAVDSGLDKMNEGVAAVKEKIIELHCDVNHKLEDDALRNNLRPVIEARWDYGSSVHEKCHENTRMEVMATLCSWLRPDDPRLTKLPTPVVSAPFDRSILWLHALAGSGKSTIAMTIADWWDMDGLLGASFFCARDGDRSNINCIFRTIAYQLAIRFPAFREQLTKILKSDPDLYSSTSTRQLQRLIVEPLHAVHADTKRKATLTAHVAIVIDALDECKDDAAVSTILKSLALHIGRLSPLKFLITSRPEENIARGFLQQSLDENTHKLALNKVPGELTRRDISAFLQWRLDEIRVNFALDTSWPSPQQLKNLIDLSELLFIFASLATRYIQDDIGRDPERRLASLLDAGNEATANRGTSTSPFHILDSLYVQVLQNAVPKNVALDDAGRKDEAALRAKLKLILGAIVLAEQRLSPTTLDALLDLSAGTAKRVLPVLSAILTMPDRQDHTTPISIIHLSFPNFLIDPTRCTDQSFLVRPRIQHSHIAFRCLSIMNMTLKYNILGVASEQDCVLNSEIPDLPARLSRNIPAALEYACRYWTRHLCEAEVGEDLLTALEEFCECHLLHWLEALSLLGCVDGAVEALQSVQTCLKASILKCSYPLCDPYSTVLLQNESLRSTDVPSLLYDCERAIRAYYPIISTSAMPMYSTIAVFAPAGTPIRRLAGAEAPPSLVVRVGLENTWSDTLVSRVIDRHFISALAFSPDEIYVACAKENGSIQLLNAHTGAELQILNSHSNECVSCLSFSPTGKELLSCSEDGTVALWDVATGAILNTWEAHSGYVCSVAWSLNGTLAASASDDGTVGVWRMASPENMVVLQHGHWMRDVVFAQDGDLLSGSDDKTCKVWDTRSIAWDTETAIEPIRTLEHDSQVLRVAASSDSRLVACGLYNGEIVLWTKSNGQRVRSLKRQSLVISLAFYPSGLLAAAYFDSPITLWDVSTGARVKSAGNVGASAAAFASDSVHIAHADGNQFHIDLWPSELDQNAIRTASIAGKLEQIAGGPPTENREPLGNPPTSFRVAATSPTRKLVLAVYEDELRIYETSTGRCMRTIKHSCGLYPSAAWSPTGRLFACTEEGDAVRVWKADTGELVGLFASHSESITGVVFTRDEQHVLSTSRDETIRWGTIGQNEQQSPSEILFRSDGDRICAFAVSSDERWILSASFRKDSTPDMSSADLLASPSRQPIDDDDNDYCALRLHDATTGHVVWIEHHPCEITSVAFSEDCTRALAGNLKGEVFLYDLTQLIPPEPTVPRSPPPLAVPEHKLCVKQTQAIRRLFFSPNGRVVITDSASTSVPSELQPLHTDPTYCPLTAISFYEDDWLWHVNIDSNPRRLCWIPPLFRPHAENSAESLSSASGQSIAYITLQDSLVVIDGISAC</sequence>
<dbReference type="SUPFAM" id="SSF50998">
    <property type="entry name" value="Quinoprotein alcohol dehydrogenase-like"/>
    <property type="match status" value="1"/>
</dbReference>
<evidence type="ECO:0000256" key="4">
    <source>
        <dbReference type="SAM" id="MobiDB-lite"/>
    </source>
</evidence>
<keyword evidence="7" id="KW-1185">Reference proteome</keyword>
<keyword evidence="1 3" id="KW-0853">WD repeat</keyword>
<evidence type="ECO:0000259" key="5">
    <source>
        <dbReference type="Pfam" id="PF24883"/>
    </source>
</evidence>
<dbReference type="Proteomes" id="UP001215151">
    <property type="component" value="Unassembled WGS sequence"/>
</dbReference>
<dbReference type="InterPro" id="IPR020472">
    <property type="entry name" value="WD40_PAC1"/>
</dbReference>
<dbReference type="InterPro" id="IPR011047">
    <property type="entry name" value="Quinoprotein_ADH-like_sf"/>
</dbReference>
<dbReference type="Gene3D" id="3.40.50.300">
    <property type="entry name" value="P-loop containing nucleotide triphosphate hydrolases"/>
    <property type="match status" value="1"/>
</dbReference>
<evidence type="ECO:0000313" key="7">
    <source>
        <dbReference type="Proteomes" id="UP001215151"/>
    </source>
</evidence>
<dbReference type="Pfam" id="PF24883">
    <property type="entry name" value="NPHP3_N"/>
    <property type="match status" value="1"/>
</dbReference>
<evidence type="ECO:0000256" key="2">
    <source>
        <dbReference type="ARBA" id="ARBA00022737"/>
    </source>
</evidence>
<protein>
    <recommendedName>
        <fullName evidence="5">Nephrocystin 3-like N-terminal domain-containing protein</fullName>
    </recommendedName>
</protein>
<dbReference type="PROSITE" id="PS50294">
    <property type="entry name" value="WD_REPEATS_REGION"/>
    <property type="match status" value="2"/>
</dbReference>
<dbReference type="InterPro" id="IPR056884">
    <property type="entry name" value="NPHP3-like_N"/>
</dbReference>
<dbReference type="SMART" id="SM00320">
    <property type="entry name" value="WD40"/>
    <property type="match status" value="9"/>
</dbReference>
<gene>
    <name evidence="6" type="ORF">ONZ51_g7776</name>
</gene>
<dbReference type="InterPro" id="IPR059179">
    <property type="entry name" value="MLKL-like_MCAfunc"/>
</dbReference>
<dbReference type="PRINTS" id="PR00320">
    <property type="entry name" value="GPROTEINBRPT"/>
</dbReference>
<dbReference type="Gene3D" id="2.130.10.10">
    <property type="entry name" value="YVTN repeat-like/Quinoprotein amine dehydrogenase"/>
    <property type="match status" value="4"/>
</dbReference>
<dbReference type="EMBL" id="JAPEVG010000217">
    <property type="protein sequence ID" value="KAJ8473589.1"/>
    <property type="molecule type" value="Genomic_DNA"/>
</dbReference>
<dbReference type="InterPro" id="IPR015943">
    <property type="entry name" value="WD40/YVTN_repeat-like_dom_sf"/>
</dbReference>
<dbReference type="PANTHER" id="PTHR19879:SF9">
    <property type="entry name" value="TRANSCRIPTION INITIATION FACTOR TFIID SUBUNIT 5"/>
    <property type="match status" value="1"/>
</dbReference>
<reference evidence="6" key="1">
    <citation type="submission" date="2022-11" db="EMBL/GenBank/DDBJ databases">
        <title>Genome Sequence of Cubamyces cubensis.</title>
        <authorList>
            <person name="Buettner E."/>
        </authorList>
    </citation>
    <scope>NUCLEOTIDE SEQUENCE</scope>
    <source>
        <strain evidence="6">MPL-01</strain>
    </source>
</reference>
<dbReference type="CDD" id="cd00200">
    <property type="entry name" value="WD40"/>
    <property type="match status" value="1"/>
</dbReference>
<dbReference type="PROSITE" id="PS00678">
    <property type="entry name" value="WD_REPEATS_1"/>
    <property type="match status" value="2"/>
</dbReference>
<feature type="repeat" description="WD" evidence="3">
    <location>
        <begin position="1096"/>
        <end position="1129"/>
    </location>
</feature>
<comment type="caution">
    <text evidence="6">The sequence shown here is derived from an EMBL/GenBank/DDBJ whole genome shotgun (WGS) entry which is preliminary data.</text>
</comment>
<dbReference type="SUPFAM" id="SSF52540">
    <property type="entry name" value="P-loop containing nucleoside triphosphate hydrolases"/>
    <property type="match status" value="1"/>
</dbReference>
<feature type="domain" description="Nephrocystin 3-like N-terminal" evidence="5">
    <location>
        <begin position="280"/>
        <end position="433"/>
    </location>
</feature>
<feature type="repeat" description="WD" evidence="3">
    <location>
        <begin position="924"/>
        <end position="958"/>
    </location>
</feature>
<dbReference type="InterPro" id="IPR036537">
    <property type="entry name" value="Adaptor_Cbl_N_dom_sf"/>
</dbReference>
<dbReference type="InterPro" id="IPR019775">
    <property type="entry name" value="WD40_repeat_CS"/>
</dbReference>
<dbReference type="Pfam" id="PF00400">
    <property type="entry name" value="WD40"/>
    <property type="match status" value="5"/>
</dbReference>
<organism evidence="6 7">
    <name type="scientific">Trametes cubensis</name>
    <dbReference type="NCBI Taxonomy" id="1111947"/>
    <lineage>
        <taxon>Eukaryota</taxon>
        <taxon>Fungi</taxon>
        <taxon>Dikarya</taxon>
        <taxon>Basidiomycota</taxon>
        <taxon>Agaricomycotina</taxon>
        <taxon>Agaricomycetes</taxon>
        <taxon>Polyporales</taxon>
        <taxon>Polyporaceae</taxon>
        <taxon>Trametes</taxon>
    </lineage>
</organism>
<dbReference type="PROSITE" id="PS50082">
    <property type="entry name" value="WD_REPEATS_2"/>
    <property type="match status" value="6"/>
</dbReference>
<dbReference type="InterPro" id="IPR036322">
    <property type="entry name" value="WD40_repeat_dom_sf"/>
</dbReference>
<proteinExistence type="predicted"/>
<feature type="repeat" description="WD" evidence="3">
    <location>
        <begin position="1048"/>
        <end position="1089"/>
    </location>
</feature>